<reference evidence="2" key="2">
    <citation type="submission" date="2010-01" db="EMBL/GenBank/DDBJ databases">
        <title>The complete genome of Conexibacter woesei DSM 14684.</title>
        <authorList>
            <consortium name="US DOE Joint Genome Institute (JGI-PGF)"/>
            <person name="Lucas S."/>
            <person name="Copeland A."/>
            <person name="Lapidus A."/>
            <person name="Glavina del Rio T."/>
            <person name="Dalin E."/>
            <person name="Tice H."/>
            <person name="Bruce D."/>
            <person name="Goodwin L."/>
            <person name="Pitluck S."/>
            <person name="Kyrpides N."/>
            <person name="Mavromatis K."/>
            <person name="Ivanova N."/>
            <person name="Mikhailova N."/>
            <person name="Chertkov O."/>
            <person name="Brettin T."/>
            <person name="Detter J.C."/>
            <person name="Han C."/>
            <person name="Larimer F."/>
            <person name="Land M."/>
            <person name="Hauser L."/>
            <person name="Markowitz V."/>
            <person name="Cheng J.-F."/>
            <person name="Hugenholtz P."/>
            <person name="Woyke T."/>
            <person name="Wu D."/>
            <person name="Pukall R."/>
            <person name="Steenblock K."/>
            <person name="Schneider S."/>
            <person name="Klenk H.-P."/>
            <person name="Eisen J.A."/>
        </authorList>
    </citation>
    <scope>NUCLEOTIDE SEQUENCE [LARGE SCALE GENOMIC DNA]</scope>
    <source>
        <strain evidence="2">DSM 14684 / CIP 108061 / JCM 11494 / NBRC 100937 / ID131577</strain>
    </source>
</reference>
<reference evidence="1 2" key="1">
    <citation type="journal article" date="2010" name="Stand. Genomic Sci.">
        <title>Complete genome sequence of Conexibacter woesei type strain (ID131577).</title>
        <authorList>
            <person name="Pukall R."/>
            <person name="Lapidus A."/>
            <person name="Glavina Del Rio T."/>
            <person name="Copeland A."/>
            <person name="Tice H."/>
            <person name="Cheng J.-F."/>
            <person name="Lucas S."/>
            <person name="Chen F."/>
            <person name="Nolan M."/>
            <person name="Bruce D."/>
            <person name="Goodwin L."/>
            <person name="Pitluck S."/>
            <person name="Mavromatis K."/>
            <person name="Ivanova N."/>
            <person name="Ovchinnikova G."/>
            <person name="Pati A."/>
            <person name="Chen A."/>
            <person name="Palaniappan K."/>
            <person name="Land M."/>
            <person name="Hauser L."/>
            <person name="Chang Y.-J."/>
            <person name="Jeffries C.D."/>
            <person name="Chain P."/>
            <person name="Meincke L."/>
            <person name="Sims D."/>
            <person name="Brettin T."/>
            <person name="Detter J.C."/>
            <person name="Rohde M."/>
            <person name="Goeker M."/>
            <person name="Bristow J."/>
            <person name="Eisen J.A."/>
            <person name="Markowitz V."/>
            <person name="Kyrpides N.C."/>
            <person name="Klenk H.-P."/>
            <person name="Hugenholtz P."/>
        </authorList>
    </citation>
    <scope>NUCLEOTIDE SEQUENCE [LARGE SCALE GENOMIC DNA]</scope>
    <source>
        <strain evidence="2">DSM 14684 / CIP 108061 / JCM 11494 / NBRC 100937 / ID131577</strain>
    </source>
</reference>
<dbReference type="EMBL" id="CP001854">
    <property type="protein sequence ID" value="ADB50163.1"/>
    <property type="molecule type" value="Genomic_DNA"/>
</dbReference>
<dbReference type="RefSeq" id="WP_012933214.1">
    <property type="nucleotide sequence ID" value="NC_013739.1"/>
</dbReference>
<accession>D3F1Y8</accession>
<evidence type="ECO:0000313" key="1">
    <source>
        <dbReference type="EMBL" id="ADB50163.1"/>
    </source>
</evidence>
<dbReference type="Proteomes" id="UP000008229">
    <property type="component" value="Chromosome"/>
</dbReference>
<dbReference type="AlphaFoldDB" id="D3F1Y8"/>
<keyword evidence="2" id="KW-1185">Reference proteome</keyword>
<name>D3F1Y8_CONWI</name>
<protein>
    <submittedName>
        <fullName evidence="1">Uncharacterized protein</fullName>
    </submittedName>
</protein>
<sequence>MSTPEPRVRLLGPFVTPWSLKRAARELLLSERLGIYVDEIVRQQTPVGRPVLRIDRPRDVVIREQARRRTEDQLPLIVLACPGSVDVRHRASDGTYTGTLRLEVHAVTAVSGDDVGAETASLLALGAANLLLHELPRATGFQVRWLGVLAGDPPELEGDGDAALDGHDDRLLHAEGHVLAVSGVLLSDLGGPLPLDLRDPPLEDLPADPGELPSVEEIALTTTPVEEIDP</sequence>
<evidence type="ECO:0000313" key="2">
    <source>
        <dbReference type="Proteomes" id="UP000008229"/>
    </source>
</evidence>
<dbReference type="STRING" id="469383.Cwoe_1736"/>
<organism evidence="1 2">
    <name type="scientific">Conexibacter woesei (strain DSM 14684 / CCUG 47730 / CIP 108061 / JCM 11494 / NBRC 100937 / ID131577)</name>
    <dbReference type="NCBI Taxonomy" id="469383"/>
    <lineage>
        <taxon>Bacteria</taxon>
        <taxon>Bacillati</taxon>
        <taxon>Actinomycetota</taxon>
        <taxon>Thermoleophilia</taxon>
        <taxon>Solirubrobacterales</taxon>
        <taxon>Conexibacteraceae</taxon>
        <taxon>Conexibacter</taxon>
    </lineage>
</organism>
<dbReference type="HOGENOM" id="CLU_1203153_0_0_11"/>
<proteinExistence type="predicted"/>
<gene>
    <name evidence="1" type="ordered locus">Cwoe_1736</name>
</gene>
<dbReference type="KEGG" id="cwo:Cwoe_1736"/>